<proteinExistence type="predicted"/>
<feature type="region of interest" description="Disordered" evidence="1">
    <location>
        <begin position="59"/>
        <end position="319"/>
    </location>
</feature>
<keyword evidence="3" id="KW-1185">Reference proteome</keyword>
<dbReference type="EMBL" id="JAWWNJ010000028">
    <property type="protein sequence ID" value="KAK7028314.1"/>
    <property type="molecule type" value="Genomic_DNA"/>
</dbReference>
<reference evidence="2 3" key="1">
    <citation type="journal article" date="2024" name="J Genomics">
        <title>Draft genome sequencing and assembly of Favolaschia claudopus CIRM-BRFM 2984 isolated from oak limbs.</title>
        <authorList>
            <person name="Navarro D."/>
            <person name="Drula E."/>
            <person name="Chaduli D."/>
            <person name="Cazenave R."/>
            <person name="Ahrendt S."/>
            <person name="Wang J."/>
            <person name="Lipzen A."/>
            <person name="Daum C."/>
            <person name="Barry K."/>
            <person name="Grigoriev I.V."/>
            <person name="Favel A."/>
            <person name="Rosso M.N."/>
            <person name="Martin F."/>
        </authorList>
    </citation>
    <scope>NUCLEOTIDE SEQUENCE [LARGE SCALE GENOMIC DNA]</scope>
    <source>
        <strain evidence="2 3">CIRM-BRFM 2984</strain>
    </source>
</reference>
<feature type="compositionally biased region" description="Acidic residues" evidence="1">
    <location>
        <begin position="244"/>
        <end position="264"/>
    </location>
</feature>
<sequence>MAKTTGFPWDVFTANTLRPMMSDVLRAGGYPPSNRLTKEESLELLKNIEKTGLAAALKQIMKTETSSTKAKRKQPDEEEDESASQPNGADVGESSSRPQRKRGRQPRAQQPNDAETISSASRPQTRNANANANAESISAPPRTRAQTSTTVREGMRPRRQASSRPRATTGAASSTRSVQPAARPRKTVAAAPKKNSAGGSKTVSAPPVSSGAAKPTSQKFFDGIELMKRPPSYVGKGKGKEQEPGADADSDVDAEGEVDVDETVEPTAKPVPVDETQHNENEPTLTELANAETDNDAESDDVRITLSQSPKQSSPAPQITVERLEPMDAGLPKDPAVLLTEVEEIGSPAPQISIVATDDQIEAARLNHDVMSVDIGSPAPQITIEPMAEDEPQESMFNEPGNDFTIQFDDENGFNGFAEADGFLRARPPGIEIPRAGTPLNPEYNIEVFSPGSAQHDSDDEMWVANGINGTGLQAAGGGLEAMD</sequence>
<comment type="caution">
    <text evidence="2">The sequence shown here is derived from an EMBL/GenBank/DDBJ whole genome shotgun (WGS) entry which is preliminary data.</text>
</comment>
<protein>
    <submittedName>
        <fullName evidence="2">Uncharacterized protein</fullName>
    </submittedName>
</protein>
<accession>A0AAW0BND9</accession>
<organism evidence="2 3">
    <name type="scientific">Favolaschia claudopus</name>
    <dbReference type="NCBI Taxonomy" id="2862362"/>
    <lineage>
        <taxon>Eukaryota</taxon>
        <taxon>Fungi</taxon>
        <taxon>Dikarya</taxon>
        <taxon>Basidiomycota</taxon>
        <taxon>Agaricomycotina</taxon>
        <taxon>Agaricomycetes</taxon>
        <taxon>Agaricomycetidae</taxon>
        <taxon>Agaricales</taxon>
        <taxon>Marasmiineae</taxon>
        <taxon>Mycenaceae</taxon>
        <taxon>Favolaschia</taxon>
    </lineage>
</organism>
<evidence type="ECO:0000313" key="3">
    <source>
        <dbReference type="Proteomes" id="UP001362999"/>
    </source>
</evidence>
<feature type="compositionally biased region" description="Low complexity" evidence="1">
    <location>
        <begin position="160"/>
        <end position="169"/>
    </location>
</feature>
<feature type="compositionally biased region" description="Polar residues" evidence="1">
    <location>
        <begin position="83"/>
        <end position="97"/>
    </location>
</feature>
<feature type="compositionally biased region" description="Polar residues" evidence="1">
    <location>
        <begin position="107"/>
        <end position="126"/>
    </location>
</feature>
<gene>
    <name evidence="2" type="ORF">R3P38DRAFT_2935332</name>
</gene>
<dbReference type="Proteomes" id="UP001362999">
    <property type="component" value="Unassembled WGS sequence"/>
</dbReference>
<evidence type="ECO:0000313" key="2">
    <source>
        <dbReference type="EMBL" id="KAK7028314.1"/>
    </source>
</evidence>
<feature type="compositionally biased region" description="Low complexity" evidence="1">
    <location>
        <begin position="307"/>
        <end position="318"/>
    </location>
</feature>
<evidence type="ECO:0000256" key="1">
    <source>
        <dbReference type="SAM" id="MobiDB-lite"/>
    </source>
</evidence>
<dbReference type="AlphaFoldDB" id="A0AAW0BND9"/>
<name>A0AAW0BND9_9AGAR</name>